<keyword evidence="4 5" id="KW-0175">Coiled coil</keyword>
<keyword evidence="3" id="KW-0333">Golgi apparatus</keyword>
<reference evidence="7" key="2">
    <citation type="submission" date="2015-02" db="UniProtKB">
        <authorList>
            <consortium name="EnsemblMetazoa"/>
        </authorList>
    </citation>
    <scope>IDENTIFICATION</scope>
</reference>
<dbReference type="PANTHER" id="PTHR14899">
    <property type="entry name" value="G KINASE ANCHORING PROTEIN 1"/>
    <property type="match status" value="1"/>
</dbReference>
<dbReference type="GO" id="GO:0005794">
    <property type="term" value="C:Golgi apparatus"/>
    <property type="evidence" value="ECO:0007669"/>
    <property type="project" value="UniProtKB-SubCell"/>
</dbReference>
<reference evidence="8" key="1">
    <citation type="submission" date="2011-05" db="EMBL/GenBank/DDBJ databases">
        <authorList>
            <person name="Richards S.R."/>
            <person name="Qu J."/>
            <person name="Jiang H."/>
            <person name="Jhangiani S.N."/>
            <person name="Agravi P."/>
            <person name="Goodspeed R."/>
            <person name="Gross S."/>
            <person name="Mandapat C."/>
            <person name="Jackson L."/>
            <person name="Mathew T."/>
            <person name="Pu L."/>
            <person name="Thornton R."/>
            <person name="Saada N."/>
            <person name="Wilczek-Boney K.B."/>
            <person name="Lee S."/>
            <person name="Kovar C."/>
            <person name="Wu Y."/>
            <person name="Scherer S.E."/>
            <person name="Worley K.C."/>
            <person name="Muzny D.M."/>
            <person name="Gibbs R."/>
        </authorList>
    </citation>
    <scope>NUCLEOTIDE SEQUENCE</scope>
    <source>
        <strain evidence="8">Brora</strain>
    </source>
</reference>
<evidence type="ECO:0000256" key="1">
    <source>
        <dbReference type="ARBA" id="ARBA00004555"/>
    </source>
</evidence>
<dbReference type="PhylomeDB" id="T1JDZ6"/>
<dbReference type="PANTHER" id="PTHR14899:SF0">
    <property type="entry name" value="G KINASE-ANCHORING PROTEIN 1"/>
    <property type="match status" value="1"/>
</dbReference>
<dbReference type="GO" id="GO:0007165">
    <property type="term" value="P:signal transduction"/>
    <property type="evidence" value="ECO:0007669"/>
    <property type="project" value="InterPro"/>
</dbReference>
<dbReference type="OMA" id="RKNHQGR"/>
<feature type="region of interest" description="Disordered" evidence="6">
    <location>
        <begin position="145"/>
        <end position="184"/>
    </location>
</feature>
<comment type="similarity">
    <text evidence="2">Belongs to the GKAP1 family.</text>
</comment>
<keyword evidence="8" id="KW-1185">Reference proteome</keyword>
<dbReference type="HOGENOM" id="CLU_065161_1_0_1"/>
<dbReference type="eggNOG" id="ENOG502QUT6">
    <property type="taxonomic scope" value="Eukaryota"/>
</dbReference>
<evidence type="ECO:0000313" key="7">
    <source>
        <dbReference type="EnsemblMetazoa" id="SMAR012032-PA"/>
    </source>
</evidence>
<feature type="coiled-coil region" evidence="5">
    <location>
        <begin position="254"/>
        <end position="352"/>
    </location>
</feature>
<feature type="region of interest" description="Disordered" evidence="6">
    <location>
        <begin position="32"/>
        <end position="117"/>
    </location>
</feature>
<dbReference type="EMBL" id="JH432114">
    <property type="status" value="NOT_ANNOTATED_CDS"/>
    <property type="molecule type" value="Genomic_DNA"/>
</dbReference>
<dbReference type="InterPro" id="IPR026109">
    <property type="entry name" value="GKAP1"/>
</dbReference>
<dbReference type="PROSITE" id="PS50330">
    <property type="entry name" value="UIM"/>
    <property type="match status" value="1"/>
</dbReference>
<feature type="compositionally biased region" description="Polar residues" evidence="6">
    <location>
        <begin position="75"/>
        <end position="86"/>
    </location>
</feature>
<comment type="subcellular location">
    <subcellularLocation>
        <location evidence="1">Golgi apparatus</location>
    </subcellularLocation>
</comment>
<dbReference type="InterPro" id="IPR003903">
    <property type="entry name" value="UIM_dom"/>
</dbReference>
<evidence type="ECO:0000256" key="4">
    <source>
        <dbReference type="ARBA" id="ARBA00023054"/>
    </source>
</evidence>
<evidence type="ECO:0000256" key="2">
    <source>
        <dbReference type="ARBA" id="ARBA00006662"/>
    </source>
</evidence>
<protein>
    <recommendedName>
        <fullName evidence="9">G kinase-anchoring protein 1</fullName>
    </recommendedName>
</protein>
<dbReference type="AlphaFoldDB" id="T1JDZ6"/>
<sequence length="352" mass="40218">MKSRGGREALKRNKTKMAVACASRFAVLKIEDDDEPVAAKKQQLRTNSKPIATQNGDRKKAKKKRTVDDKDTTASELQSLAFATNNKSKKKHSLSSKVVQSNKKSGNPEQWEEWKKKDKEFVNDSYEQDLKQALLMSRLDFEEKKEFYPQSPPKSPEKNGKISKKTKEKKAAKKKEKPSTLSLGEFNNLLPSQIENLSAKDAKLEIVIETAQPSQPPMESAEDIWNDVAADTKDIIHKEKSRKMAPNHALAARSLQFQDEIEKREKEIESLSQEVELLKNELQTVKVRNKKLCNILGQGEMREKAEILIQVDQLTRVKDELTQEISELHQALEQEKSKVHSLQTELKKYQVI</sequence>
<dbReference type="Proteomes" id="UP000014500">
    <property type="component" value="Unassembled WGS sequence"/>
</dbReference>
<dbReference type="EnsemblMetazoa" id="SMAR012032-RA">
    <property type="protein sequence ID" value="SMAR012032-PA"/>
    <property type="gene ID" value="SMAR012032"/>
</dbReference>
<accession>T1JDZ6</accession>
<dbReference type="STRING" id="126957.T1JDZ6"/>
<name>T1JDZ6_STRMM</name>
<dbReference type="PRINTS" id="PR02083">
    <property type="entry name" value="GKINASEAP1"/>
</dbReference>
<proteinExistence type="inferred from homology"/>
<feature type="compositionally biased region" description="Polar residues" evidence="6">
    <location>
        <begin position="44"/>
        <end position="55"/>
    </location>
</feature>
<evidence type="ECO:0000256" key="5">
    <source>
        <dbReference type="SAM" id="Coils"/>
    </source>
</evidence>
<evidence type="ECO:0008006" key="9">
    <source>
        <dbReference type="Google" id="ProtNLM"/>
    </source>
</evidence>
<feature type="compositionally biased region" description="Basic residues" evidence="6">
    <location>
        <begin position="161"/>
        <end position="176"/>
    </location>
</feature>
<organism evidence="7 8">
    <name type="scientific">Strigamia maritima</name>
    <name type="common">European centipede</name>
    <name type="synonym">Geophilus maritimus</name>
    <dbReference type="NCBI Taxonomy" id="126957"/>
    <lineage>
        <taxon>Eukaryota</taxon>
        <taxon>Metazoa</taxon>
        <taxon>Ecdysozoa</taxon>
        <taxon>Arthropoda</taxon>
        <taxon>Myriapoda</taxon>
        <taxon>Chilopoda</taxon>
        <taxon>Pleurostigmophora</taxon>
        <taxon>Geophilomorpha</taxon>
        <taxon>Linotaeniidae</taxon>
        <taxon>Strigamia</taxon>
    </lineage>
</organism>
<evidence type="ECO:0000256" key="6">
    <source>
        <dbReference type="SAM" id="MobiDB-lite"/>
    </source>
</evidence>
<evidence type="ECO:0000256" key="3">
    <source>
        <dbReference type="ARBA" id="ARBA00023034"/>
    </source>
</evidence>
<evidence type="ECO:0000313" key="8">
    <source>
        <dbReference type="Proteomes" id="UP000014500"/>
    </source>
</evidence>